<dbReference type="PANTHER" id="PTHR33383">
    <property type="entry name" value="MEMBRANE PROTEIN INSERTION EFFICIENCY FACTOR-RELATED"/>
    <property type="match status" value="1"/>
</dbReference>
<keyword evidence="1" id="KW-1003">Cell membrane</keyword>
<dbReference type="RefSeq" id="WP_161869633.1">
    <property type="nucleotide sequence ID" value="NZ_JAQFAM010000007.1"/>
</dbReference>
<dbReference type="NCBIfam" id="TIGR00278">
    <property type="entry name" value="membrane protein insertion efficiency factor YidD"/>
    <property type="match status" value="1"/>
</dbReference>
<reference evidence="2" key="1">
    <citation type="submission" date="2016-06" db="EMBL/GenBank/DDBJ databases">
        <authorList>
            <person name="Van Tyne D."/>
        </authorList>
    </citation>
    <scope>NUCLEOTIDE SEQUENCE</scope>
    <source>
        <strain evidence="2">JM9A</strain>
    </source>
</reference>
<dbReference type="SMART" id="SM01234">
    <property type="entry name" value="Haemolytic"/>
    <property type="match status" value="1"/>
</dbReference>
<reference evidence="2" key="2">
    <citation type="submission" date="2024-02" db="EMBL/GenBank/DDBJ databases">
        <title>The Genome Sequence of Enterococcus diestrammenae JM9A.</title>
        <authorList>
            <person name="Earl A."/>
            <person name="Manson A."/>
            <person name="Gilmore M."/>
            <person name="Sanders J."/>
            <person name="Shea T."/>
            <person name="Howe W."/>
            <person name="Livny J."/>
            <person name="Cuomo C."/>
            <person name="Neafsey D."/>
            <person name="Birren B."/>
        </authorList>
    </citation>
    <scope>NUCLEOTIDE SEQUENCE</scope>
    <source>
        <strain evidence="2">JM9A</strain>
    </source>
</reference>
<comment type="function">
    <text evidence="1">Could be involved in insertion of integral membrane proteins into the membrane.</text>
</comment>
<comment type="subcellular location">
    <subcellularLocation>
        <location evidence="1">Cell membrane</location>
        <topology evidence="1">Peripheral membrane protein</topology>
        <orientation evidence="1">Cytoplasmic side</orientation>
    </subcellularLocation>
</comment>
<sequence length="95" mass="11042">MKRIMIALVRGYQRFISPLFPPSCRYYPTCSSYMIQAIQVHGAFKGLLMGTARILRCHPFVRGGIDYVPRNFSLKRNTVDKERPNYTFRKGVPNK</sequence>
<dbReference type="HAMAP" id="MF_00386">
    <property type="entry name" value="UPF0161_YidD"/>
    <property type="match status" value="1"/>
</dbReference>
<dbReference type="Pfam" id="PF01809">
    <property type="entry name" value="YidD"/>
    <property type="match status" value="1"/>
</dbReference>
<dbReference type="EMBL" id="MAEI02000001">
    <property type="protein sequence ID" value="MEO1782639.1"/>
    <property type="molecule type" value="Genomic_DNA"/>
</dbReference>
<dbReference type="PANTHER" id="PTHR33383:SF1">
    <property type="entry name" value="MEMBRANE PROTEIN INSERTION EFFICIENCY FACTOR-RELATED"/>
    <property type="match status" value="1"/>
</dbReference>
<evidence type="ECO:0000313" key="2">
    <source>
        <dbReference type="EMBL" id="MEO1782639.1"/>
    </source>
</evidence>
<protein>
    <recommendedName>
        <fullName evidence="1">Putative membrane protein insertion efficiency factor</fullName>
    </recommendedName>
</protein>
<comment type="similarity">
    <text evidence="1">Belongs to the UPF0161 family.</text>
</comment>
<keyword evidence="3" id="KW-1185">Reference proteome</keyword>
<name>A0ABV0F3J6_9ENTE</name>
<keyword evidence="1" id="KW-0472">Membrane</keyword>
<organism evidence="2 3">
    <name type="scientific">Enterococcus diestrammenae</name>
    <dbReference type="NCBI Taxonomy" id="1155073"/>
    <lineage>
        <taxon>Bacteria</taxon>
        <taxon>Bacillati</taxon>
        <taxon>Bacillota</taxon>
        <taxon>Bacilli</taxon>
        <taxon>Lactobacillales</taxon>
        <taxon>Enterococcaceae</taxon>
        <taxon>Enterococcus</taxon>
    </lineage>
</organism>
<accession>A0ABV0F3J6</accession>
<dbReference type="Proteomes" id="UP001429357">
    <property type="component" value="Unassembled WGS sequence"/>
</dbReference>
<gene>
    <name evidence="2" type="ORF">BAU18_002253</name>
</gene>
<dbReference type="InterPro" id="IPR002696">
    <property type="entry name" value="Membr_insert_effic_factor_YidD"/>
</dbReference>
<comment type="caution">
    <text evidence="2">The sequence shown here is derived from an EMBL/GenBank/DDBJ whole genome shotgun (WGS) entry which is preliminary data.</text>
</comment>
<evidence type="ECO:0000313" key="3">
    <source>
        <dbReference type="Proteomes" id="UP001429357"/>
    </source>
</evidence>
<proteinExistence type="inferred from homology"/>
<evidence type="ECO:0000256" key="1">
    <source>
        <dbReference type="HAMAP-Rule" id="MF_00386"/>
    </source>
</evidence>